<dbReference type="Proteomes" id="UP000263377">
    <property type="component" value="Unassembled WGS sequence"/>
</dbReference>
<reference evidence="6 7" key="1">
    <citation type="submission" date="2018-08" db="EMBL/GenBank/DDBJ databases">
        <title>Diversity &amp; Physiological Properties of Lignin-Decomposing Actinobacteria from Soil.</title>
        <authorList>
            <person name="Roh S.G."/>
            <person name="Kim S.B."/>
        </authorList>
    </citation>
    <scope>NUCLEOTIDE SEQUENCE [LARGE SCALE GENOMIC DNA]</scope>
    <source>
        <strain evidence="6 7">MMS17-GH009</strain>
    </source>
</reference>
<dbReference type="EMBL" id="QVIG01000001">
    <property type="protein sequence ID" value="RGD60949.1"/>
    <property type="molecule type" value="Genomic_DNA"/>
</dbReference>
<feature type="region of interest" description="Disordered" evidence="5">
    <location>
        <begin position="1"/>
        <end position="46"/>
    </location>
</feature>
<proteinExistence type="inferred from homology"/>
<keyword evidence="3" id="KW-0324">Glycolysis</keyword>
<keyword evidence="4" id="KW-0413">Isomerase</keyword>
<dbReference type="SMART" id="SM00855">
    <property type="entry name" value="PGAM"/>
    <property type="match status" value="1"/>
</dbReference>
<evidence type="ECO:0000256" key="4">
    <source>
        <dbReference type="ARBA" id="ARBA00023235"/>
    </source>
</evidence>
<evidence type="ECO:0000313" key="6">
    <source>
        <dbReference type="EMBL" id="RGD60949.1"/>
    </source>
</evidence>
<comment type="similarity">
    <text evidence="1">Belongs to the phosphoglycerate mutase family. BPG-dependent PGAM subfamily.</text>
</comment>
<dbReference type="CDD" id="cd07067">
    <property type="entry name" value="HP_PGM_like"/>
    <property type="match status" value="1"/>
</dbReference>
<dbReference type="EC" id="5.4.2.11" evidence="2"/>
<feature type="compositionally biased region" description="Low complexity" evidence="5">
    <location>
        <begin position="23"/>
        <end position="44"/>
    </location>
</feature>
<dbReference type="PANTHER" id="PTHR11931">
    <property type="entry name" value="PHOSPHOGLYCERATE MUTASE"/>
    <property type="match status" value="1"/>
</dbReference>
<organism evidence="6 7">
    <name type="scientific">Kitasatospora xanthocidica</name>
    <dbReference type="NCBI Taxonomy" id="83382"/>
    <lineage>
        <taxon>Bacteria</taxon>
        <taxon>Bacillati</taxon>
        <taxon>Actinomycetota</taxon>
        <taxon>Actinomycetes</taxon>
        <taxon>Kitasatosporales</taxon>
        <taxon>Streptomycetaceae</taxon>
        <taxon>Kitasatospora</taxon>
    </lineage>
</organism>
<evidence type="ECO:0000256" key="2">
    <source>
        <dbReference type="ARBA" id="ARBA00012028"/>
    </source>
</evidence>
<dbReference type="InterPro" id="IPR029033">
    <property type="entry name" value="His_PPase_superfam"/>
</dbReference>
<sequence>MPSGPATPCTCPASSSTPRTAITAASASNSPPGPSTAPTSPTSPDRTRTVTLLVIRHAESVENADKYRGFYQDPRPYSGAAAHTISRTVVGLTPRGFRQAQWLAGVLPQITGPEPHVYTSTYRRAVDTAAIALPGLPDGWPRQTALLDEQHYGDATYMTKRELYDSYPELAEDRRLRKHVWTAPGGGESLAAGVLDRAADFAALAQADLQEPRTVIAFTHQTTVVALRSLLEARMLPEILAEERKGKLPNAAILHYALRGGRFTRTGTTTPPI</sequence>
<dbReference type="InterPro" id="IPR013078">
    <property type="entry name" value="His_Pase_superF_clade-1"/>
</dbReference>
<evidence type="ECO:0000313" key="7">
    <source>
        <dbReference type="Proteomes" id="UP000263377"/>
    </source>
</evidence>
<comment type="caution">
    <text evidence="6">The sequence shown here is derived from an EMBL/GenBank/DDBJ whole genome shotgun (WGS) entry which is preliminary data.</text>
</comment>
<name>A0A372ZYM8_9ACTN</name>
<evidence type="ECO:0000256" key="1">
    <source>
        <dbReference type="ARBA" id="ARBA00006717"/>
    </source>
</evidence>
<dbReference type="GO" id="GO:0006096">
    <property type="term" value="P:glycolytic process"/>
    <property type="evidence" value="ECO:0007669"/>
    <property type="project" value="UniProtKB-KW"/>
</dbReference>
<dbReference type="GO" id="GO:0004619">
    <property type="term" value="F:phosphoglycerate mutase activity"/>
    <property type="evidence" value="ECO:0007669"/>
    <property type="project" value="UniProtKB-EC"/>
</dbReference>
<evidence type="ECO:0000256" key="5">
    <source>
        <dbReference type="SAM" id="MobiDB-lite"/>
    </source>
</evidence>
<dbReference type="SUPFAM" id="SSF53254">
    <property type="entry name" value="Phosphoglycerate mutase-like"/>
    <property type="match status" value="1"/>
</dbReference>
<evidence type="ECO:0000256" key="3">
    <source>
        <dbReference type="ARBA" id="ARBA00023152"/>
    </source>
</evidence>
<keyword evidence="7" id="KW-1185">Reference proteome</keyword>
<dbReference type="InterPro" id="IPR005952">
    <property type="entry name" value="Phosphogly_mut1"/>
</dbReference>
<dbReference type="Gene3D" id="3.40.50.1240">
    <property type="entry name" value="Phosphoglycerate mutase-like"/>
    <property type="match status" value="1"/>
</dbReference>
<dbReference type="Pfam" id="PF00300">
    <property type="entry name" value="His_Phos_1"/>
    <property type="match status" value="1"/>
</dbReference>
<accession>A0A372ZYM8</accession>
<dbReference type="AlphaFoldDB" id="A0A372ZYM8"/>
<protein>
    <recommendedName>
        <fullName evidence="2">phosphoglycerate mutase (2,3-diphosphoglycerate-dependent)</fullName>
        <ecNumber evidence="2">5.4.2.11</ecNumber>
    </recommendedName>
</protein>
<gene>
    <name evidence="6" type="ORF">DR950_27105</name>
</gene>